<keyword evidence="1" id="KW-1133">Transmembrane helix</keyword>
<reference evidence="4" key="1">
    <citation type="submission" date="2016-06" db="UniProtKB">
        <authorList>
            <consortium name="WormBaseParasite"/>
        </authorList>
    </citation>
    <scope>IDENTIFICATION</scope>
</reference>
<evidence type="ECO:0000256" key="1">
    <source>
        <dbReference type="SAM" id="Phobius"/>
    </source>
</evidence>
<keyword evidence="1" id="KW-0472">Membrane</keyword>
<dbReference type="Gene3D" id="3.40.50.300">
    <property type="entry name" value="P-loop containing nucleotide triphosphate hydrolases"/>
    <property type="match status" value="1"/>
</dbReference>
<evidence type="ECO:0000313" key="2">
    <source>
        <dbReference type="EMBL" id="VDN49570.1"/>
    </source>
</evidence>
<keyword evidence="1" id="KW-0812">Transmembrane</keyword>
<dbReference type="EMBL" id="UYRT01114890">
    <property type="protein sequence ID" value="VDN49570.1"/>
    <property type="molecule type" value="Genomic_DNA"/>
</dbReference>
<dbReference type="AlphaFoldDB" id="A0A183F0V5"/>
<evidence type="ECO:0000313" key="4">
    <source>
        <dbReference type="WBParaSite" id="GPUH_0002687601-mRNA-1"/>
    </source>
</evidence>
<keyword evidence="3" id="KW-1185">Reference proteome</keyword>
<sequence length="156" mass="17686">MNFQQIFCSEVQYTTPELVGLCCKWFAYNIVNSHCCQLALMAFVKETMVVTVENGKCNFLYKLTDGYIDCGLATDVASKMGVSDEIVGRANEICDCLKRGVPIDPAADDEDLKIFCTFAPNFQWLVNVDFDAELDCFLFLLLIFFLINFQLFFKAS</sequence>
<name>A0A183F0V5_9BILA</name>
<reference evidence="2 3" key="2">
    <citation type="submission" date="2018-11" db="EMBL/GenBank/DDBJ databases">
        <authorList>
            <consortium name="Pathogen Informatics"/>
        </authorList>
    </citation>
    <scope>NUCLEOTIDE SEQUENCE [LARGE SCALE GENOMIC DNA]</scope>
</reference>
<proteinExistence type="predicted"/>
<dbReference type="Proteomes" id="UP000271098">
    <property type="component" value="Unassembled WGS sequence"/>
</dbReference>
<protein>
    <submittedName>
        <fullName evidence="4">Phospholipid scramblase</fullName>
    </submittedName>
</protein>
<gene>
    <name evidence="2" type="ORF">GPUH_LOCUS26846</name>
</gene>
<organism evidence="4">
    <name type="scientific">Gongylonema pulchrum</name>
    <dbReference type="NCBI Taxonomy" id="637853"/>
    <lineage>
        <taxon>Eukaryota</taxon>
        <taxon>Metazoa</taxon>
        <taxon>Ecdysozoa</taxon>
        <taxon>Nematoda</taxon>
        <taxon>Chromadorea</taxon>
        <taxon>Rhabditida</taxon>
        <taxon>Spirurina</taxon>
        <taxon>Spiruromorpha</taxon>
        <taxon>Spiruroidea</taxon>
        <taxon>Gongylonematidae</taxon>
        <taxon>Gongylonema</taxon>
    </lineage>
</organism>
<accession>A0A183F0V5</accession>
<dbReference type="InterPro" id="IPR027417">
    <property type="entry name" value="P-loop_NTPase"/>
</dbReference>
<dbReference type="WBParaSite" id="GPUH_0002687601-mRNA-1">
    <property type="protein sequence ID" value="GPUH_0002687601-mRNA-1"/>
    <property type="gene ID" value="GPUH_0002687601"/>
</dbReference>
<feature type="transmembrane region" description="Helical" evidence="1">
    <location>
        <begin position="137"/>
        <end position="153"/>
    </location>
</feature>
<evidence type="ECO:0000313" key="3">
    <source>
        <dbReference type="Proteomes" id="UP000271098"/>
    </source>
</evidence>